<evidence type="ECO:0000313" key="3">
    <source>
        <dbReference type="Proteomes" id="UP000315842"/>
    </source>
</evidence>
<accession>A0A4Y3KEI1</accession>
<dbReference type="Proteomes" id="UP000315842">
    <property type="component" value="Unassembled WGS sequence"/>
</dbReference>
<organism evidence="2 3">
    <name type="scientific">Cellulomonas uda</name>
    <dbReference type="NCBI Taxonomy" id="1714"/>
    <lineage>
        <taxon>Bacteria</taxon>
        <taxon>Bacillati</taxon>
        <taxon>Actinomycetota</taxon>
        <taxon>Actinomycetes</taxon>
        <taxon>Micrococcales</taxon>
        <taxon>Cellulomonadaceae</taxon>
        <taxon>Cellulomonas</taxon>
    </lineage>
</organism>
<evidence type="ECO:0000259" key="1">
    <source>
        <dbReference type="PROSITE" id="PS50943"/>
    </source>
</evidence>
<dbReference type="InterPro" id="IPR010982">
    <property type="entry name" value="Lambda_DNA-bd_dom_sf"/>
</dbReference>
<dbReference type="InterPro" id="IPR001387">
    <property type="entry name" value="Cro/C1-type_HTH"/>
</dbReference>
<dbReference type="AlphaFoldDB" id="A0A4Y3KEI1"/>
<keyword evidence="3" id="KW-1185">Reference proteome</keyword>
<proteinExistence type="predicted"/>
<comment type="caution">
    <text evidence="2">The sequence shown here is derived from an EMBL/GenBank/DDBJ whole genome shotgun (WGS) entry which is preliminary data.</text>
</comment>
<feature type="domain" description="HTH cro/C1-type" evidence="1">
    <location>
        <begin position="10"/>
        <end position="64"/>
    </location>
</feature>
<gene>
    <name evidence="2" type="ORF">CUD01_18720</name>
</gene>
<dbReference type="SMART" id="SM00530">
    <property type="entry name" value="HTH_XRE"/>
    <property type="match status" value="1"/>
</dbReference>
<dbReference type="PANTHER" id="PTHR43236:SF1">
    <property type="entry name" value="BLL7220 PROTEIN"/>
    <property type="match status" value="1"/>
</dbReference>
<dbReference type="CDD" id="cd00093">
    <property type="entry name" value="HTH_XRE"/>
    <property type="match status" value="1"/>
</dbReference>
<dbReference type="PROSITE" id="PS50943">
    <property type="entry name" value="HTH_CROC1"/>
    <property type="match status" value="1"/>
</dbReference>
<name>A0A4Y3KEI1_CELUD</name>
<dbReference type="EMBL" id="BJLP01000029">
    <property type="protein sequence ID" value="GEA81428.1"/>
    <property type="molecule type" value="Genomic_DNA"/>
</dbReference>
<dbReference type="GO" id="GO:0003677">
    <property type="term" value="F:DNA binding"/>
    <property type="evidence" value="ECO:0007669"/>
    <property type="project" value="InterPro"/>
</dbReference>
<sequence length="120" mass="13006">MPSAFQPHRLRELRTQAGWSQADLATKIDSDARQVSRYEGGKVAPGLDTVVRIAETFDVAVDYLVVPDAPRRPQHAPTNALADQLTAFATLPPDDQAALLKVLDALVTKTKLRALTTDAS</sequence>
<protein>
    <recommendedName>
        <fullName evidence="1">HTH cro/C1-type domain-containing protein</fullName>
    </recommendedName>
</protein>
<evidence type="ECO:0000313" key="2">
    <source>
        <dbReference type="EMBL" id="GEA81428.1"/>
    </source>
</evidence>
<dbReference type="Pfam" id="PF01381">
    <property type="entry name" value="HTH_3"/>
    <property type="match status" value="1"/>
</dbReference>
<reference evidence="2 3" key="1">
    <citation type="submission" date="2019-06" db="EMBL/GenBank/DDBJ databases">
        <title>Whole genome shotgun sequence of Cellulomonas uda NBRC 3747.</title>
        <authorList>
            <person name="Hosoyama A."/>
            <person name="Uohara A."/>
            <person name="Ohji S."/>
            <person name="Ichikawa N."/>
        </authorList>
    </citation>
    <scope>NUCLEOTIDE SEQUENCE [LARGE SCALE GENOMIC DNA]</scope>
    <source>
        <strain evidence="2 3">NBRC 3747</strain>
    </source>
</reference>
<dbReference type="InterPro" id="IPR052345">
    <property type="entry name" value="Rad_response_metalloprotease"/>
</dbReference>
<dbReference type="PANTHER" id="PTHR43236">
    <property type="entry name" value="ANTITOXIN HIGA1"/>
    <property type="match status" value="1"/>
</dbReference>
<dbReference type="SUPFAM" id="SSF47413">
    <property type="entry name" value="lambda repressor-like DNA-binding domains"/>
    <property type="match status" value="1"/>
</dbReference>
<dbReference type="Gene3D" id="1.10.260.40">
    <property type="entry name" value="lambda repressor-like DNA-binding domains"/>
    <property type="match status" value="1"/>
</dbReference>